<dbReference type="RefSeq" id="WP_073102281.1">
    <property type="nucleotide sequence ID" value="NZ_FQXE01000003.1"/>
</dbReference>
<dbReference type="AlphaFoldDB" id="A0A1M5SI96"/>
<name>A0A1M5SI96_9BURK</name>
<protein>
    <submittedName>
        <fullName evidence="1">Branched-chain amino acid transport system substrate-binding protein</fullName>
    </submittedName>
</protein>
<dbReference type="STRING" id="658167.SAMN04488135_10381"/>
<evidence type="ECO:0000313" key="1">
    <source>
        <dbReference type="EMBL" id="SHH37998.1"/>
    </source>
</evidence>
<keyword evidence="2" id="KW-1185">Reference proteome</keyword>
<organism evidence="1 2">
    <name type="scientific">Pollutimonas bauzanensis</name>
    <dbReference type="NCBI Taxonomy" id="658167"/>
    <lineage>
        <taxon>Bacteria</taxon>
        <taxon>Pseudomonadati</taxon>
        <taxon>Pseudomonadota</taxon>
        <taxon>Betaproteobacteria</taxon>
        <taxon>Burkholderiales</taxon>
        <taxon>Alcaligenaceae</taxon>
        <taxon>Pollutimonas</taxon>
    </lineage>
</organism>
<evidence type="ECO:0000313" key="2">
    <source>
        <dbReference type="Proteomes" id="UP000184226"/>
    </source>
</evidence>
<dbReference type="InterPro" id="IPR028082">
    <property type="entry name" value="Peripla_BP_I"/>
</dbReference>
<reference evidence="1 2" key="1">
    <citation type="submission" date="2016-11" db="EMBL/GenBank/DDBJ databases">
        <authorList>
            <person name="Jaros S."/>
            <person name="Januszkiewicz K."/>
            <person name="Wedrychowicz H."/>
        </authorList>
    </citation>
    <scope>NUCLEOTIDE SEQUENCE [LARGE SCALE GENOMIC DNA]</scope>
    <source>
        <strain evidence="1 2">CGMCC 1.10190</strain>
    </source>
</reference>
<proteinExistence type="predicted"/>
<dbReference type="Proteomes" id="UP000184226">
    <property type="component" value="Unassembled WGS sequence"/>
</dbReference>
<accession>A0A1M5SI96</accession>
<dbReference type="EMBL" id="FQXE01000003">
    <property type="protein sequence ID" value="SHH37998.1"/>
    <property type="molecule type" value="Genomic_DNA"/>
</dbReference>
<gene>
    <name evidence="1" type="ORF">SAMN04488135_10381</name>
</gene>
<sequence length="80" mass="8687">MPYAAELAAQDVNDAGGIPLAASEFFERDRVDMVPLIARLMAKQAREMGFKGLFIRSGGPATEEIVNVAGPRARSWKIPL</sequence>
<dbReference type="SUPFAM" id="SSF53822">
    <property type="entry name" value="Periplasmic binding protein-like I"/>
    <property type="match status" value="1"/>
</dbReference>